<dbReference type="UniPathway" id="UPA00232"/>
<dbReference type="GO" id="GO:0005829">
    <property type="term" value="C:cytosol"/>
    <property type="evidence" value="ECO:0007669"/>
    <property type="project" value="TreeGrafter"/>
</dbReference>
<dbReference type="AlphaFoldDB" id="A0A0P6VGX5"/>
<proteinExistence type="inferred from homology"/>
<name>A0A0P6VGX5_9XANT</name>
<evidence type="ECO:0000313" key="3">
    <source>
        <dbReference type="Proteomes" id="UP000054035"/>
    </source>
</evidence>
<dbReference type="PANTHER" id="PTHR38040:SF1">
    <property type="entry name" value="UBIQUINONE BIOSYNTHESIS ACCESSORY FACTOR UBIK"/>
    <property type="match status" value="1"/>
</dbReference>
<organism evidence="2 3">
    <name type="scientific">Xanthomonas axonopodis</name>
    <dbReference type="NCBI Taxonomy" id="53413"/>
    <lineage>
        <taxon>Bacteria</taxon>
        <taxon>Pseudomonadati</taxon>
        <taxon>Pseudomonadota</taxon>
        <taxon>Gammaproteobacteria</taxon>
        <taxon>Lysobacterales</taxon>
        <taxon>Lysobacteraceae</taxon>
        <taxon>Xanthomonas</taxon>
    </lineage>
</organism>
<comment type="function">
    <text evidence="1">Required for efficient ubiquinone (coenzyme Q) biosynthesis. UbiK is probably an accessory factor of Ubi enzymes and facilitates ubiquinone biosynthesis by acting as an assembly factor, a targeting factor, or both.</text>
</comment>
<dbReference type="GO" id="GO:0006744">
    <property type="term" value="P:ubiquinone biosynthetic process"/>
    <property type="evidence" value="ECO:0007669"/>
    <property type="project" value="UniProtKB-UniRule"/>
</dbReference>
<comment type="subcellular location">
    <subcellularLocation>
        <location evidence="1">Cytoplasm</location>
    </subcellularLocation>
</comment>
<evidence type="ECO:0000313" key="2">
    <source>
        <dbReference type="EMBL" id="KPL49151.1"/>
    </source>
</evidence>
<protein>
    <recommendedName>
        <fullName evidence="1">Ubiquinone biosynthesis accessory factor UbiK</fullName>
    </recommendedName>
</protein>
<keyword evidence="1" id="KW-0831">Ubiquinone biosynthesis</keyword>
<dbReference type="HAMAP" id="MF_02216">
    <property type="entry name" value="UbiK"/>
    <property type="match status" value="1"/>
</dbReference>
<dbReference type="NCBIfam" id="NF047835">
    <property type="entry name" value="UbiqAccUbiK"/>
    <property type="match status" value="1"/>
</dbReference>
<dbReference type="PATRIC" id="fig|53413.25.peg.4533"/>
<comment type="pathway">
    <text evidence="1">Cofactor biosynthesis; ubiquinone biosynthesis.</text>
</comment>
<evidence type="ECO:0000256" key="1">
    <source>
        <dbReference type="HAMAP-Rule" id="MF_02216"/>
    </source>
</evidence>
<reference evidence="2 3" key="1">
    <citation type="submission" date="2014-02" db="EMBL/GenBank/DDBJ databases">
        <title>Genome sequence of Xanthomonas axonopodis DSM 3585 (T).</title>
        <authorList>
            <person name="Midha S."/>
            <person name="Patil P.B."/>
        </authorList>
    </citation>
    <scope>NUCLEOTIDE SEQUENCE [LARGE SCALE GENOMIC DNA]</scope>
    <source>
        <strain evidence="2 3">DSM 3585</strain>
    </source>
</reference>
<comment type="caution">
    <text evidence="2">The sequence shown here is derived from an EMBL/GenBank/DDBJ whole genome shotgun (WGS) entry which is preliminary data.</text>
</comment>
<dbReference type="InterPro" id="IPR007475">
    <property type="entry name" value="UbiK"/>
</dbReference>
<gene>
    <name evidence="1" type="primary">ubiK</name>
    <name evidence="2" type="ORF">XAXN_09325</name>
</gene>
<accession>A0A0P6VGX5</accession>
<dbReference type="Proteomes" id="UP000054035">
    <property type="component" value="Unassembled WGS sequence"/>
</dbReference>
<dbReference type="Pfam" id="PF04380">
    <property type="entry name" value="BMFP"/>
    <property type="match status" value="1"/>
</dbReference>
<comment type="similarity">
    <text evidence="1">Belongs to the UbiK family.</text>
</comment>
<dbReference type="RefSeq" id="WP_054319306.1">
    <property type="nucleotide sequence ID" value="NZ_JFAQ01000089.1"/>
</dbReference>
<dbReference type="OrthoDB" id="5297354at2"/>
<keyword evidence="1" id="KW-0963">Cytoplasm</keyword>
<sequence length="93" mass="10276">MIDFNQLDDLARRLSDLVPPGLRQSREELQSTFKGALQAGLGKLDLVTREEFDVQRAVLLRTREKLDALEQTVAALEARAPSTPPPDAPPTIP</sequence>
<dbReference type="PANTHER" id="PTHR38040">
    <property type="entry name" value="UBIQUINONE BIOSYNTHESIS ACCESSORY FACTOR UBIK"/>
    <property type="match status" value="1"/>
</dbReference>
<dbReference type="EMBL" id="JFAQ01000089">
    <property type="protein sequence ID" value="KPL49151.1"/>
    <property type="molecule type" value="Genomic_DNA"/>
</dbReference>